<keyword evidence="2" id="KW-1185">Reference proteome</keyword>
<evidence type="ECO:0000313" key="2">
    <source>
        <dbReference type="Proteomes" id="UP000183832"/>
    </source>
</evidence>
<name>A0A1J1IR14_9DIPT</name>
<dbReference type="OrthoDB" id="21018at2759"/>
<dbReference type="AlphaFoldDB" id="A0A1J1IR14"/>
<proteinExistence type="predicted"/>
<dbReference type="Proteomes" id="UP000183832">
    <property type="component" value="Unassembled WGS sequence"/>
</dbReference>
<evidence type="ECO:0000313" key="1">
    <source>
        <dbReference type="EMBL" id="CRL00929.1"/>
    </source>
</evidence>
<organism evidence="1 2">
    <name type="scientific">Clunio marinus</name>
    <dbReference type="NCBI Taxonomy" id="568069"/>
    <lineage>
        <taxon>Eukaryota</taxon>
        <taxon>Metazoa</taxon>
        <taxon>Ecdysozoa</taxon>
        <taxon>Arthropoda</taxon>
        <taxon>Hexapoda</taxon>
        <taxon>Insecta</taxon>
        <taxon>Pterygota</taxon>
        <taxon>Neoptera</taxon>
        <taxon>Endopterygota</taxon>
        <taxon>Diptera</taxon>
        <taxon>Nematocera</taxon>
        <taxon>Chironomoidea</taxon>
        <taxon>Chironomidae</taxon>
        <taxon>Clunio</taxon>
    </lineage>
</organism>
<accession>A0A1J1IR14</accession>
<protein>
    <submittedName>
        <fullName evidence="1">CLUMA_CG014243, isoform E</fullName>
    </submittedName>
</protein>
<dbReference type="EMBL" id="CVRI01000055">
    <property type="protein sequence ID" value="CRL00929.1"/>
    <property type="molecule type" value="Genomic_DNA"/>
</dbReference>
<reference evidence="1 2" key="1">
    <citation type="submission" date="2015-04" db="EMBL/GenBank/DDBJ databases">
        <authorList>
            <person name="Syromyatnikov M.Y."/>
            <person name="Popov V.N."/>
        </authorList>
    </citation>
    <scope>NUCLEOTIDE SEQUENCE [LARGE SCALE GENOMIC DNA]</scope>
</reference>
<sequence length="61" mass="6971">MFASSIGALRHFIYRSRTALLSHNVFIGKSPITFGIAFTILSDQHVVCFYLHCLQHFMGRL</sequence>
<gene>
    <name evidence="1" type="primary">putative Putative serine</name>
    <name evidence="1" type="ORF">CLUMA_CG014243</name>
</gene>